<evidence type="ECO:0000313" key="2">
    <source>
        <dbReference type="EMBL" id="MBK8891622.1"/>
    </source>
</evidence>
<evidence type="ECO:0000313" key="3">
    <source>
        <dbReference type="Proteomes" id="UP000808146"/>
    </source>
</evidence>
<comment type="caution">
    <text evidence="2">The sequence shown here is derived from an EMBL/GenBank/DDBJ whole genome shotgun (WGS) entry which is preliminary data.</text>
</comment>
<dbReference type="EMBL" id="JADKBR010000017">
    <property type="protein sequence ID" value="MBK8891622.1"/>
    <property type="molecule type" value="Genomic_DNA"/>
</dbReference>
<feature type="transmembrane region" description="Helical" evidence="1">
    <location>
        <begin position="12"/>
        <end position="32"/>
    </location>
</feature>
<protein>
    <submittedName>
        <fullName evidence="2">Uncharacterized protein</fullName>
    </submittedName>
</protein>
<gene>
    <name evidence="2" type="ORF">IPN75_15220</name>
</gene>
<feature type="transmembrane region" description="Helical" evidence="1">
    <location>
        <begin position="67"/>
        <end position="89"/>
    </location>
</feature>
<proteinExistence type="predicted"/>
<reference evidence="2" key="1">
    <citation type="submission" date="2020-10" db="EMBL/GenBank/DDBJ databases">
        <title>Connecting structure to function with the recovery of over 1000 high-quality activated sludge metagenome-assembled genomes encoding full-length rRNA genes using long-read sequencing.</title>
        <authorList>
            <person name="Singleton C.M."/>
            <person name="Petriglieri F."/>
            <person name="Kristensen J.M."/>
            <person name="Kirkegaard R.H."/>
            <person name="Michaelsen T.Y."/>
            <person name="Andersen M.H."/>
            <person name="Karst S.M."/>
            <person name="Dueholm M.S."/>
            <person name="Nielsen P.H."/>
            <person name="Albertsen M."/>
        </authorList>
    </citation>
    <scope>NUCLEOTIDE SEQUENCE</scope>
    <source>
        <strain evidence="2">OdNE_18-Q3-R46-58_BAT3C.305</strain>
    </source>
</reference>
<sequence length="148" mass="16134">TAIGRIDAATKIDLIIQPLRAALFIFGLMLFPSINTPPVLYLIAASCATPYCYYMKGKALPNDMPNLLTSLAKSAAVTAVSLIFPIATILTLGRENGPLEFSWVLAAAISCAVSWVVAIYAIHHPITQDPLFIGALQRFDILFWKIKK</sequence>
<keyword evidence="1" id="KW-1133">Transmembrane helix</keyword>
<feature type="non-terminal residue" evidence="2">
    <location>
        <position position="1"/>
    </location>
</feature>
<accession>A0A9D7LPK1</accession>
<name>A0A9D7LPK1_9RHOO</name>
<evidence type="ECO:0000256" key="1">
    <source>
        <dbReference type="SAM" id="Phobius"/>
    </source>
</evidence>
<dbReference type="AlphaFoldDB" id="A0A9D7LPK1"/>
<keyword evidence="1" id="KW-0812">Transmembrane</keyword>
<organism evidence="2 3">
    <name type="scientific">Candidatus Dechloromonas phosphorivorans</name>
    <dbReference type="NCBI Taxonomy" id="2899244"/>
    <lineage>
        <taxon>Bacteria</taxon>
        <taxon>Pseudomonadati</taxon>
        <taxon>Pseudomonadota</taxon>
        <taxon>Betaproteobacteria</taxon>
        <taxon>Rhodocyclales</taxon>
        <taxon>Azonexaceae</taxon>
        <taxon>Dechloromonas</taxon>
    </lineage>
</organism>
<feature type="transmembrane region" description="Helical" evidence="1">
    <location>
        <begin position="101"/>
        <end position="122"/>
    </location>
</feature>
<dbReference type="Proteomes" id="UP000808146">
    <property type="component" value="Unassembled WGS sequence"/>
</dbReference>
<keyword evidence="1" id="KW-0472">Membrane</keyword>